<evidence type="ECO:0000313" key="8">
    <source>
        <dbReference type="Proteomes" id="UP000320876"/>
    </source>
</evidence>
<feature type="transmembrane region" description="Helical" evidence="6">
    <location>
        <begin position="252"/>
        <end position="273"/>
    </location>
</feature>
<feature type="transmembrane region" description="Helical" evidence="6">
    <location>
        <begin position="88"/>
        <end position="112"/>
    </location>
</feature>
<sequence length="410" mass="42323">MSFGSVLAEREFRSLWFAELLSVCGDQLARVALAVLVFQRTNSAALTGLTYALTYIPTVLGGVLLASWGDRRSRRDVMVLTDLVRALLVGAMVLPGLPLWVLCVLVAVMTLFGGPFKAAQQAILPTVLKGERYTVGMALRNVTMQSAQVAGFAGGGLLVAAINPTMGLAVNAATFAVSGLVVRYGVRYHPPVAAPAVAAGWRSWLSSTTAGARLVWRDTGLRTLVALNWLAGFYVVPETIAAPYAASLGLGTAAVGWLMAADPIGSVLGGFLFGRWIPERVQVRVIGLLGIAAGVPLVLCLLHPGLVPSMVLFGLSGLLATGYNIQGVVQFMRRLPDAQRAQGSGLNSTGLVTVQGLGAAAAGGLAELIGPAHTIAVAGAAGIVVAVPIAMAWGRVRTRPGVTPAAEGAG</sequence>
<dbReference type="PANTHER" id="PTHR23513:SF11">
    <property type="entry name" value="STAPHYLOFERRIN A TRANSPORTER"/>
    <property type="match status" value="1"/>
</dbReference>
<evidence type="ECO:0000256" key="4">
    <source>
        <dbReference type="ARBA" id="ARBA00022989"/>
    </source>
</evidence>
<keyword evidence="3 6" id="KW-0812">Transmembrane</keyword>
<feature type="transmembrane region" description="Helical" evidence="6">
    <location>
        <begin position="285"/>
        <end position="304"/>
    </location>
</feature>
<proteinExistence type="predicted"/>
<evidence type="ECO:0000256" key="2">
    <source>
        <dbReference type="ARBA" id="ARBA00022475"/>
    </source>
</evidence>
<dbReference type="AlphaFoldDB" id="A0A542DGR4"/>
<evidence type="ECO:0000313" key="7">
    <source>
        <dbReference type="EMBL" id="TQJ02275.1"/>
    </source>
</evidence>
<comment type="subcellular location">
    <subcellularLocation>
        <location evidence="1">Cell membrane</location>
        <topology evidence="1">Multi-pass membrane protein</topology>
    </subcellularLocation>
</comment>
<evidence type="ECO:0000256" key="5">
    <source>
        <dbReference type="ARBA" id="ARBA00023136"/>
    </source>
</evidence>
<evidence type="ECO:0000256" key="6">
    <source>
        <dbReference type="SAM" id="Phobius"/>
    </source>
</evidence>
<comment type="caution">
    <text evidence="7">The sequence shown here is derived from an EMBL/GenBank/DDBJ whole genome shotgun (WGS) entry which is preliminary data.</text>
</comment>
<dbReference type="Pfam" id="PF07690">
    <property type="entry name" value="MFS_1"/>
    <property type="match status" value="2"/>
</dbReference>
<dbReference type="GO" id="GO:0022857">
    <property type="term" value="F:transmembrane transporter activity"/>
    <property type="evidence" value="ECO:0007669"/>
    <property type="project" value="InterPro"/>
</dbReference>
<accession>A0A542DGR4</accession>
<dbReference type="InterPro" id="IPR011701">
    <property type="entry name" value="MFS"/>
</dbReference>
<keyword evidence="8" id="KW-1185">Reference proteome</keyword>
<keyword evidence="2" id="KW-1003">Cell membrane</keyword>
<dbReference type="SUPFAM" id="SSF103473">
    <property type="entry name" value="MFS general substrate transporter"/>
    <property type="match status" value="1"/>
</dbReference>
<dbReference type="EMBL" id="VFML01000001">
    <property type="protein sequence ID" value="TQJ02275.1"/>
    <property type="molecule type" value="Genomic_DNA"/>
</dbReference>
<protein>
    <submittedName>
        <fullName evidence="7">Putative MFS family arabinose efflux permease</fullName>
    </submittedName>
</protein>
<name>A0A542DGR4_AMYCI</name>
<dbReference type="Proteomes" id="UP000320876">
    <property type="component" value="Unassembled WGS sequence"/>
</dbReference>
<evidence type="ECO:0000256" key="3">
    <source>
        <dbReference type="ARBA" id="ARBA00022692"/>
    </source>
</evidence>
<feature type="transmembrane region" description="Helical" evidence="6">
    <location>
        <begin position="344"/>
        <end position="366"/>
    </location>
</feature>
<organism evidence="7 8">
    <name type="scientific">Amycolatopsis cihanbeyliensis</name>
    <dbReference type="NCBI Taxonomy" id="1128664"/>
    <lineage>
        <taxon>Bacteria</taxon>
        <taxon>Bacillati</taxon>
        <taxon>Actinomycetota</taxon>
        <taxon>Actinomycetes</taxon>
        <taxon>Pseudonocardiales</taxon>
        <taxon>Pseudonocardiaceae</taxon>
        <taxon>Amycolatopsis</taxon>
    </lineage>
</organism>
<feature type="transmembrane region" description="Helical" evidence="6">
    <location>
        <begin position="372"/>
        <end position="393"/>
    </location>
</feature>
<evidence type="ECO:0000256" key="1">
    <source>
        <dbReference type="ARBA" id="ARBA00004651"/>
    </source>
</evidence>
<feature type="transmembrane region" description="Helical" evidence="6">
    <location>
        <begin position="310"/>
        <end position="332"/>
    </location>
</feature>
<reference evidence="7 8" key="1">
    <citation type="submission" date="2019-06" db="EMBL/GenBank/DDBJ databases">
        <title>Sequencing the genomes of 1000 actinobacteria strains.</title>
        <authorList>
            <person name="Klenk H.-P."/>
        </authorList>
    </citation>
    <scope>NUCLEOTIDE SEQUENCE [LARGE SCALE GENOMIC DNA]</scope>
    <source>
        <strain evidence="7 8">DSM 45679</strain>
    </source>
</reference>
<dbReference type="RefSeq" id="WP_425457048.1">
    <property type="nucleotide sequence ID" value="NZ_VFML01000001.1"/>
</dbReference>
<dbReference type="Gene3D" id="1.20.1250.20">
    <property type="entry name" value="MFS general substrate transporter like domains"/>
    <property type="match status" value="1"/>
</dbReference>
<keyword evidence="5 6" id="KW-0472">Membrane</keyword>
<dbReference type="PANTHER" id="PTHR23513">
    <property type="entry name" value="INTEGRAL MEMBRANE EFFLUX PROTEIN-RELATED"/>
    <property type="match status" value="1"/>
</dbReference>
<dbReference type="CDD" id="cd06173">
    <property type="entry name" value="MFS_MefA_like"/>
    <property type="match status" value="1"/>
</dbReference>
<feature type="transmembrane region" description="Helical" evidence="6">
    <location>
        <begin position="49"/>
        <end position="68"/>
    </location>
</feature>
<feature type="transmembrane region" description="Helical" evidence="6">
    <location>
        <begin position="223"/>
        <end position="246"/>
    </location>
</feature>
<gene>
    <name evidence="7" type="ORF">FB471_1997</name>
</gene>
<dbReference type="InterPro" id="IPR036259">
    <property type="entry name" value="MFS_trans_sf"/>
</dbReference>
<keyword evidence="4 6" id="KW-1133">Transmembrane helix</keyword>
<dbReference type="GO" id="GO:0005886">
    <property type="term" value="C:plasma membrane"/>
    <property type="evidence" value="ECO:0007669"/>
    <property type="project" value="UniProtKB-SubCell"/>
</dbReference>